<dbReference type="PATRIC" id="fig|76936.10.peg.1559"/>
<dbReference type="AlphaFoldDB" id="A0A099UG68"/>
<evidence type="ECO:0000256" key="1">
    <source>
        <dbReference type="SAM" id="Phobius"/>
    </source>
</evidence>
<evidence type="ECO:0000313" key="4">
    <source>
        <dbReference type="Proteomes" id="UP000029925"/>
    </source>
</evidence>
<gene>
    <name evidence="2" type="ORF">BN2458_PEG1598</name>
    <name evidence="3" type="ORF">LS75_002290</name>
</gene>
<dbReference type="OrthoDB" id="5321065at2"/>
<dbReference type="EMBL" id="JRPF02000002">
    <property type="protein sequence ID" value="TLD79150.1"/>
    <property type="molecule type" value="Genomic_DNA"/>
</dbReference>
<reference evidence="5" key="3">
    <citation type="submission" date="2015-11" db="EMBL/GenBank/DDBJ databases">
        <authorList>
            <person name="Anvar S.Y."/>
        </authorList>
    </citation>
    <scope>NUCLEOTIDE SEQUENCE [LARGE SCALE GENOMIC DNA]</scope>
</reference>
<dbReference type="Proteomes" id="UP000064525">
    <property type="component" value="Chromosome I"/>
</dbReference>
<dbReference type="EMBL" id="LN907858">
    <property type="protein sequence ID" value="CUU40481.1"/>
    <property type="molecule type" value="Genomic_DNA"/>
</dbReference>
<dbReference type="Proteomes" id="UP000029925">
    <property type="component" value="Unassembled WGS sequence"/>
</dbReference>
<reference evidence="3 4" key="1">
    <citation type="journal article" date="2014" name="Genome Announc.">
        <title>Draft genome sequences of eight enterohepatic helicobacter species isolated from both laboratory and wild rodents.</title>
        <authorList>
            <person name="Sheh A."/>
            <person name="Shen Z."/>
            <person name="Fox J.G."/>
        </authorList>
    </citation>
    <scope>NUCLEOTIDE SEQUENCE [LARGE SCALE GENOMIC DNA]</scope>
    <source>
        <strain evidence="3 4">MIT 98-6810</strain>
    </source>
</reference>
<evidence type="ECO:0000313" key="3">
    <source>
        <dbReference type="EMBL" id="TLD79150.1"/>
    </source>
</evidence>
<dbReference type="GeneID" id="78151760"/>
<reference evidence="2" key="2">
    <citation type="submission" date="2015-11" db="EMBL/GenBank/DDBJ databases">
        <authorList>
            <person name="Zhang Y."/>
            <person name="Guo Z."/>
        </authorList>
    </citation>
    <scope>NUCLEOTIDE SEQUENCE</scope>
    <source>
        <strain evidence="2">1</strain>
    </source>
</reference>
<keyword evidence="1" id="KW-1133">Transmembrane helix</keyword>
<feature type="transmembrane region" description="Helical" evidence="1">
    <location>
        <begin position="92"/>
        <end position="113"/>
    </location>
</feature>
<evidence type="ECO:0008006" key="6">
    <source>
        <dbReference type="Google" id="ProtNLM"/>
    </source>
</evidence>
<evidence type="ECO:0000313" key="2">
    <source>
        <dbReference type="EMBL" id="CUU40481.1"/>
    </source>
</evidence>
<organism evidence="2 5">
    <name type="scientific">Helicobacter typhlonius</name>
    <dbReference type="NCBI Taxonomy" id="76936"/>
    <lineage>
        <taxon>Bacteria</taxon>
        <taxon>Pseudomonadati</taxon>
        <taxon>Campylobacterota</taxon>
        <taxon>Epsilonproteobacteria</taxon>
        <taxon>Campylobacterales</taxon>
        <taxon>Helicobacteraceae</taxon>
        <taxon>Helicobacter</taxon>
    </lineage>
</organism>
<name>A0A099UG68_9HELI</name>
<protein>
    <recommendedName>
        <fullName evidence="6">Alpha/beta hydrolase</fullName>
    </recommendedName>
</protein>
<feature type="transmembrane region" description="Helical" evidence="1">
    <location>
        <begin position="51"/>
        <end position="71"/>
    </location>
</feature>
<evidence type="ECO:0000313" key="5">
    <source>
        <dbReference type="Proteomes" id="UP000064525"/>
    </source>
</evidence>
<dbReference type="STRING" id="76936.BN2458_PEG1598"/>
<dbReference type="KEGG" id="hty:BN2458_PEG1598"/>
<keyword evidence="1" id="KW-0812">Transmembrane</keyword>
<proteinExistence type="predicted"/>
<keyword evidence="4" id="KW-1185">Reference proteome</keyword>
<keyword evidence="1" id="KW-0472">Membrane</keyword>
<dbReference type="RefSeq" id="WP_034326799.1">
    <property type="nucleotide sequence ID" value="NZ_CAJTQN010000002.1"/>
</dbReference>
<sequence length="225" mass="25216">MPVSHPFAPLLGLSTPTLIYPATLPKPPTPFIPYGFNIEAQTLLAPRNPKAIVIFVGGFCDTIMCAVYRSFMAFNQESCIKIYASFKSQALFSAWLPLLVQCNLPMFVIAHSWGGSNFYKALLDIESKNANNDVNLHYLLTLDPVGYHKPKVRPLGIGYWENVYIAHKHTYLRRTNIIALIGHAWNEIAVSDSNFALYKPLHHASIEQMIAATHFADELTKIISI</sequence>
<accession>A0A099UG68</accession>